<feature type="transmembrane region" description="Helical" evidence="2">
    <location>
        <begin position="80"/>
        <end position="101"/>
    </location>
</feature>
<keyword evidence="2" id="KW-1133">Transmembrane helix</keyword>
<comment type="caution">
    <text evidence="4">The sequence shown here is derived from an EMBL/GenBank/DDBJ whole genome shotgun (WGS) entry which is preliminary data.</text>
</comment>
<dbReference type="Proteomes" id="UP000236291">
    <property type="component" value="Unassembled WGS sequence"/>
</dbReference>
<evidence type="ECO:0000313" key="4">
    <source>
        <dbReference type="EMBL" id="PNX63380.1"/>
    </source>
</evidence>
<feature type="region of interest" description="Disordered" evidence="1">
    <location>
        <begin position="27"/>
        <end position="77"/>
    </location>
</feature>
<name>A0A2K3KAQ9_TRIPR</name>
<reference evidence="4 5" key="2">
    <citation type="journal article" date="2017" name="Front. Plant Sci.">
        <title>Gene Classification and Mining of Molecular Markers Useful in Red Clover (Trifolium pratense) Breeding.</title>
        <authorList>
            <person name="Istvanek J."/>
            <person name="Dluhosova J."/>
            <person name="Dluhos P."/>
            <person name="Patkova L."/>
            <person name="Nedelnik J."/>
            <person name="Repkova J."/>
        </authorList>
    </citation>
    <scope>NUCLEOTIDE SEQUENCE [LARGE SCALE GENOMIC DNA]</scope>
    <source>
        <strain evidence="5">cv. Tatra</strain>
        <tissue evidence="4">Young leaves</tissue>
    </source>
</reference>
<dbReference type="EMBL" id="ASHM01090314">
    <property type="protein sequence ID" value="PNX63380.1"/>
    <property type="molecule type" value="Genomic_DNA"/>
</dbReference>
<keyword evidence="2" id="KW-0812">Transmembrane</keyword>
<evidence type="ECO:0000256" key="3">
    <source>
        <dbReference type="SAM" id="SignalP"/>
    </source>
</evidence>
<evidence type="ECO:0000313" key="5">
    <source>
        <dbReference type="Proteomes" id="UP000236291"/>
    </source>
</evidence>
<proteinExistence type="predicted"/>
<feature type="signal peptide" evidence="3">
    <location>
        <begin position="1"/>
        <end position="23"/>
    </location>
</feature>
<keyword evidence="3" id="KW-0732">Signal</keyword>
<feature type="chain" id="PRO_5014416259" description="Classical arabinogalactan protein 1-like" evidence="3">
    <location>
        <begin position="24"/>
        <end position="102"/>
    </location>
</feature>
<protein>
    <recommendedName>
        <fullName evidence="6">Classical arabinogalactan protein 1-like</fullName>
    </recommendedName>
</protein>
<evidence type="ECO:0000256" key="1">
    <source>
        <dbReference type="SAM" id="MobiDB-lite"/>
    </source>
</evidence>
<gene>
    <name evidence="4" type="ORF">L195_g053477</name>
</gene>
<keyword evidence="2" id="KW-0472">Membrane</keyword>
<reference evidence="4 5" key="1">
    <citation type="journal article" date="2014" name="Am. J. Bot.">
        <title>Genome assembly and annotation for red clover (Trifolium pratense; Fabaceae).</title>
        <authorList>
            <person name="Istvanek J."/>
            <person name="Jaros M."/>
            <person name="Krenek A."/>
            <person name="Repkova J."/>
        </authorList>
    </citation>
    <scope>NUCLEOTIDE SEQUENCE [LARGE SCALE GENOMIC DNA]</scope>
    <source>
        <strain evidence="5">cv. Tatra</strain>
        <tissue evidence="4">Young leaves</tissue>
    </source>
</reference>
<organism evidence="4 5">
    <name type="scientific">Trifolium pratense</name>
    <name type="common">Red clover</name>
    <dbReference type="NCBI Taxonomy" id="57577"/>
    <lineage>
        <taxon>Eukaryota</taxon>
        <taxon>Viridiplantae</taxon>
        <taxon>Streptophyta</taxon>
        <taxon>Embryophyta</taxon>
        <taxon>Tracheophyta</taxon>
        <taxon>Spermatophyta</taxon>
        <taxon>Magnoliopsida</taxon>
        <taxon>eudicotyledons</taxon>
        <taxon>Gunneridae</taxon>
        <taxon>Pentapetalae</taxon>
        <taxon>rosids</taxon>
        <taxon>fabids</taxon>
        <taxon>Fabales</taxon>
        <taxon>Fabaceae</taxon>
        <taxon>Papilionoideae</taxon>
        <taxon>50 kb inversion clade</taxon>
        <taxon>NPAAA clade</taxon>
        <taxon>Hologalegina</taxon>
        <taxon>IRL clade</taxon>
        <taxon>Trifolieae</taxon>
        <taxon>Trifolium</taxon>
    </lineage>
</organism>
<evidence type="ECO:0008006" key="6">
    <source>
        <dbReference type="Google" id="ProtNLM"/>
    </source>
</evidence>
<sequence>MGLFKLFSVMIVAALLLSTTTMAQSLTKSQPPRKAISPSPAAVTQSPASSPSQPSDAAISPSSISAPPSKAPGPASSGVVFNRVSVSAGSAAIVVFAAVFIM</sequence>
<dbReference type="AlphaFoldDB" id="A0A2K3KAQ9"/>
<evidence type="ECO:0000256" key="2">
    <source>
        <dbReference type="SAM" id="Phobius"/>
    </source>
</evidence>
<accession>A0A2K3KAQ9</accession>
<feature type="compositionally biased region" description="Low complexity" evidence="1">
    <location>
        <begin position="37"/>
        <end position="77"/>
    </location>
</feature>